<comment type="caution">
    <text evidence="1">The sequence shown here is derived from an EMBL/GenBank/DDBJ whole genome shotgun (WGS) entry which is preliminary data.</text>
</comment>
<accession>A0A0R3AFG8</accession>
<dbReference type="Proteomes" id="UP000050852">
    <property type="component" value="Unassembled WGS sequence"/>
</dbReference>
<protein>
    <submittedName>
        <fullName evidence="1">Uncharacterized protein</fullName>
    </submittedName>
</protein>
<dbReference type="PATRIC" id="fig|1615673.3.peg.66"/>
<proteinExistence type="predicted"/>
<dbReference type="EMBL" id="JYLN01000010">
    <property type="protein sequence ID" value="KRP69643.1"/>
    <property type="molecule type" value="Genomic_DNA"/>
</dbReference>
<dbReference type="SUPFAM" id="SSF49401">
    <property type="entry name" value="Bacterial adhesins"/>
    <property type="match status" value="1"/>
</dbReference>
<dbReference type="InterPro" id="IPR008966">
    <property type="entry name" value="Adhesion_dom_sf"/>
</dbReference>
<dbReference type="AlphaFoldDB" id="A0A0R3AFG8"/>
<reference evidence="1 2" key="1">
    <citation type="submission" date="2015-02" db="EMBL/GenBank/DDBJ databases">
        <title>Two Pseudomonas sp. nov., isolated from raw milk.</title>
        <authorList>
            <person name="Wenning M."/>
            <person name="von Neubeck M."/>
            <person name="Huptas C."/>
            <person name="Scherer S."/>
        </authorList>
    </citation>
    <scope>NUCLEOTIDE SEQUENCE [LARGE SCALE GENOMIC DNA]</scope>
    <source>
        <strain evidence="1 2">DSM 29164</strain>
    </source>
</reference>
<gene>
    <name evidence="1" type="ORF">TX23_22350</name>
</gene>
<sequence>MVAFQFDGAGGVGAPKTVAPTLSGIGGLKYEPCESRLSISPKDIDFGKAYLNNSKQGEVVKSVAFTITENRACSSAYGVDLSINAISGIVQDLNVLVPINNKSVGIGIFDVSANKLINYGQRFVFSPKETALSSSKAYEARLKWISPAAALGKFTAGIVVNIIYN</sequence>
<evidence type="ECO:0000313" key="1">
    <source>
        <dbReference type="EMBL" id="KRP69643.1"/>
    </source>
</evidence>
<evidence type="ECO:0000313" key="2">
    <source>
        <dbReference type="Proteomes" id="UP000050852"/>
    </source>
</evidence>
<organism evidence="1 2">
    <name type="scientific">Pseudomonas paralactis</name>
    <dbReference type="NCBI Taxonomy" id="1615673"/>
    <lineage>
        <taxon>Bacteria</taxon>
        <taxon>Pseudomonadati</taxon>
        <taxon>Pseudomonadota</taxon>
        <taxon>Gammaproteobacteria</taxon>
        <taxon>Pseudomonadales</taxon>
        <taxon>Pseudomonadaceae</taxon>
        <taxon>Pseudomonas</taxon>
    </lineage>
</organism>
<name>A0A0R3AFG8_9PSED</name>